<keyword evidence="2" id="KW-1185">Reference proteome</keyword>
<sequence>MKNPSNADDALPLFYKKPILLQFQDHATYGVKPQVDFRFAAEATAIPLVASEFGAAGRHYPIVFATEGSSMPLAVTGLTAGRNLFVEADGKWRADTYIPGYLRRYPFIGMAAPDAAVPLMLGLDVASERVTAKVGRDGALALFDDAGGATDVSRSAMALCEAYAVDHERTRQFGEALEANGLLVEQTAQVRYADESGANVRGFRIVNEQAYRALPADVLVEFHSKGWSDLIVLHLVSQLSWQGLVDASAPVKDKAA</sequence>
<gene>
    <name evidence="1" type="ORF">SAMN02745172_04341</name>
</gene>
<dbReference type="Pfam" id="PF07277">
    <property type="entry name" value="SapC"/>
    <property type="match status" value="1"/>
</dbReference>
<dbReference type="OrthoDB" id="9806524at2"/>
<dbReference type="InterPro" id="IPR010836">
    <property type="entry name" value="SapC"/>
</dbReference>
<proteinExistence type="predicted"/>
<evidence type="ECO:0000313" key="2">
    <source>
        <dbReference type="Proteomes" id="UP000186406"/>
    </source>
</evidence>
<name>A0A1M7ZRY0_9HYPH</name>
<dbReference type="RefSeq" id="WP_073632712.1">
    <property type="nucleotide sequence ID" value="NZ_FRXO01000017.1"/>
</dbReference>
<dbReference type="Proteomes" id="UP000186406">
    <property type="component" value="Unassembled WGS sequence"/>
</dbReference>
<reference evidence="1 2" key="1">
    <citation type="submission" date="2016-12" db="EMBL/GenBank/DDBJ databases">
        <authorList>
            <person name="Song W.-J."/>
            <person name="Kurnit D.M."/>
        </authorList>
    </citation>
    <scope>NUCLEOTIDE SEQUENCE [LARGE SCALE GENOMIC DNA]</scope>
    <source>
        <strain evidence="1 2">DSM 19599</strain>
    </source>
</reference>
<evidence type="ECO:0000313" key="1">
    <source>
        <dbReference type="EMBL" id="SHO67660.1"/>
    </source>
</evidence>
<organism evidence="1 2">
    <name type="scientific">Pseudoxanthobacter soli DSM 19599</name>
    <dbReference type="NCBI Taxonomy" id="1123029"/>
    <lineage>
        <taxon>Bacteria</taxon>
        <taxon>Pseudomonadati</taxon>
        <taxon>Pseudomonadota</taxon>
        <taxon>Alphaproteobacteria</taxon>
        <taxon>Hyphomicrobiales</taxon>
        <taxon>Segnochrobactraceae</taxon>
        <taxon>Pseudoxanthobacter</taxon>
    </lineage>
</organism>
<accession>A0A1M7ZRY0</accession>
<dbReference type="EMBL" id="FRXO01000017">
    <property type="protein sequence ID" value="SHO67660.1"/>
    <property type="molecule type" value="Genomic_DNA"/>
</dbReference>
<dbReference type="AlphaFoldDB" id="A0A1M7ZRY0"/>
<protein>
    <submittedName>
        <fullName evidence="1">SapC protein</fullName>
    </submittedName>
</protein>
<dbReference type="STRING" id="1123029.SAMN02745172_04341"/>